<keyword evidence="2" id="KW-0732">Signal</keyword>
<protein>
    <submittedName>
        <fullName evidence="3">Uncharacterized protein</fullName>
    </submittedName>
</protein>
<dbReference type="AlphaFoldDB" id="A0A8T2IS94"/>
<feature type="region of interest" description="Disordered" evidence="1">
    <location>
        <begin position="17"/>
        <end position="135"/>
    </location>
</feature>
<proteinExistence type="predicted"/>
<name>A0A8T2IS94_9PIPI</name>
<gene>
    <name evidence="3" type="ORF">GDO86_012260</name>
</gene>
<feature type="chain" id="PRO_5035725045" evidence="2">
    <location>
        <begin position="18"/>
        <end position="135"/>
    </location>
</feature>
<feature type="compositionally biased region" description="Polar residues" evidence="1">
    <location>
        <begin position="17"/>
        <end position="26"/>
    </location>
</feature>
<accession>A0A8T2IS94</accession>
<keyword evidence="4" id="KW-1185">Reference proteome</keyword>
<comment type="caution">
    <text evidence="3">The sequence shown here is derived from an EMBL/GenBank/DDBJ whole genome shotgun (WGS) entry which is preliminary data.</text>
</comment>
<reference evidence="3" key="1">
    <citation type="thesis" date="2020" institute="ProQuest LLC" country="789 East Eisenhower Parkway, Ann Arbor, MI, USA">
        <title>Comparative Genomics and Chromosome Evolution.</title>
        <authorList>
            <person name="Mudd A.B."/>
        </authorList>
    </citation>
    <scope>NUCLEOTIDE SEQUENCE</scope>
    <source>
        <strain evidence="3">Female2</strain>
        <tissue evidence="3">Blood</tissue>
    </source>
</reference>
<evidence type="ECO:0000313" key="3">
    <source>
        <dbReference type="EMBL" id="KAG8433818.1"/>
    </source>
</evidence>
<evidence type="ECO:0000256" key="1">
    <source>
        <dbReference type="SAM" id="MobiDB-lite"/>
    </source>
</evidence>
<sequence>MYYHYLFLFALVAQGWTQQPNPNADNSGIRKPDATGKPPADVKDQSRPTPPVGSPKLPPPRDSPPPTPKRPELQRHKRDARPKSPPPSRVPHTENHLDHIDSAEESHPTRPAKDSSPPKDPHQGENHHGPGNKKP</sequence>
<evidence type="ECO:0000256" key="2">
    <source>
        <dbReference type="SAM" id="SignalP"/>
    </source>
</evidence>
<feature type="compositionally biased region" description="Pro residues" evidence="1">
    <location>
        <begin position="48"/>
        <end position="68"/>
    </location>
</feature>
<feature type="compositionally biased region" description="Basic and acidic residues" evidence="1">
    <location>
        <begin position="28"/>
        <end position="46"/>
    </location>
</feature>
<feature type="compositionally biased region" description="Basic and acidic residues" evidence="1">
    <location>
        <begin position="91"/>
        <end position="128"/>
    </location>
</feature>
<organism evidence="3 4">
    <name type="scientific">Hymenochirus boettgeri</name>
    <name type="common">Congo dwarf clawed frog</name>
    <dbReference type="NCBI Taxonomy" id="247094"/>
    <lineage>
        <taxon>Eukaryota</taxon>
        <taxon>Metazoa</taxon>
        <taxon>Chordata</taxon>
        <taxon>Craniata</taxon>
        <taxon>Vertebrata</taxon>
        <taxon>Euteleostomi</taxon>
        <taxon>Amphibia</taxon>
        <taxon>Batrachia</taxon>
        <taxon>Anura</taxon>
        <taxon>Pipoidea</taxon>
        <taxon>Pipidae</taxon>
        <taxon>Pipinae</taxon>
        <taxon>Hymenochirus</taxon>
    </lineage>
</organism>
<dbReference type="Proteomes" id="UP000812440">
    <property type="component" value="Chromosome 7"/>
</dbReference>
<feature type="signal peptide" evidence="2">
    <location>
        <begin position="1"/>
        <end position="17"/>
    </location>
</feature>
<dbReference type="EMBL" id="JAACNH010000008">
    <property type="protein sequence ID" value="KAG8433818.1"/>
    <property type="molecule type" value="Genomic_DNA"/>
</dbReference>
<evidence type="ECO:0000313" key="4">
    <source>
        <dbReference type="Proteomes" id="UP000812440"/>
    </source>
</evidence>